<dbReference type="GO" id="GO:0000981">
    <property type="term" value="F:DNA-binding transcription factor activity, RNA polymerase II-specific"/>
    <property type="evidence" value="ECO:0007669"/>
    <property type="project" value="InterPro"/>
</dbReference>
<protein>
    <recommendedName>
        <fullName evidence="3">Zn(2)-C6 fungal-type domain-containing protein</fullName>
    </recommendedName>
</protein>
<keyword evidence="5" id="KW-1185">Reference proteome</keyword>
<reference evidence="4 5" key="1">
    <citation type="journal article" date="2024" name="J Genomics">
        <title>Draft genome sequencing and assembly of Favolaschia claudopus CIRM-BRFM 2984 isolated from oak limbs.</title>
        <authorList>
            <person name="Navarro D."/>
            <person name="Drula E."/>
            <person name="Chaduli D."/>
            <person name="Cazenave R."/>
            <person name="Ahrendt S."/>
            <person name="Wang J."/>
            <person name="Lipzen A."/>
            <person name="Daum C."/>
            <person name="Barry K."/>
            <person name="Grigoriev I.V."/>
            <person name="Favel A."/>
            <person name="Rosso M.N."/>
            <person name="Martin F."/>
        </authorList>
    </citation>
    <scope>NUCLEOTIDE SEQUENCE [LARGE SCALE GENOMIC DNA]</scope>
    <source>
        <strain evidence="4 5">CIRM-BRFM 2984</strain>
    </source>
</reference>
<evidence type="ECO:0000256" key="1">
    <source>
        <dbReference type="ARBA" id="ARBA00023242"/>
    </source>
</evidence>
<dbReference type="InterPro" id="IPR036864">
    <property type="entry name" value="Zn2-C6_fun-type_DNA-bd_sf"/>
</dbReference>
<dbReference type="EMBL" id="JAWWNJ010000016">
    <property type="protein sequence ID" value="KAK7039656.1"/>
    <property type="molecule type" value="Genomic_DNA"/>
</dbReference>
<dbReference type="PROSITE" id="PS00463">
    <property type="entry name" value="ZN2_CY6_FUNGAL_1"/>
    <property type="match status" value="1"/>
</dbReference>
<organism evidence="4 5">
    <name type="scientific">Favolaschia claudopus</name>
    <dbReference type="NCBI Taxonomy" id="2862362"/>
    <lineage>
        <taxon>Eukaryota</taxon>
        <taxon>Fungi</taxon>
        <taxon>Dikarya</taxon>
        <taxon>Basidiomycota</taxon>
        <taxon>Agaricomycotina</taxon>
        <taxon>Agaricomycetes</taxon>
        <taxon>Agaricomycetidae</taxon>
        <taxon>Agaricales</taxon>
        <taxon>Marasmiineae</taxon>
        <taxon>Mycenaceae</taxon>
        <taxon>Favolaschia</taxon>
    </lineage>
</organism>
<dbReference type="CDD" id="cd00067">
    <property type="entry name" value="GAL4"/>
    <property type="match status" value="1"/>
</dbReference>
<dbReference type="Proteomes" id="UP001362999">
    <property type="component" value="Unassembled WGS sequence"/>
</dbReference>
<dbReference type="PANTHER" id="PTHR31668:SF30">
    <property type="entry name" value="ZN(II)2CYS6 TRANSCRIPTION FACTOR (EUROFUNG)"/>
    <property type="match status" value="1"/>
</dbReference>
<dbReference type="InterPro" id="IPR050797">
    <property type="entry name" value="Carb_Metab_Trans_Reg"/>
</dbReference>
<dbReference type="SUPFAM" id="SSF57701">
    <property type="entry name" value="Zn2/Cys6 DNA-binding domain"/>
    <property type="match status" value="1"/>
</dbReference>
<dbReference type="InterPro" id="IPR001138">
    <property type="entry name" value="Zn2Cys6_DnaBD"/>
</dbReference>
<dbReference type="GO" id="GO:0008270">
    <property type="term" value="F:zinc ion binding"/>
    <property type="evidence" value="ECO:0007669"/>
    <property type="project" value="InterPro"/>
</dbReference>
<accession>A0AAW0CKG4</accession>
<gene>
    <name evidence="4" type="ORF">R3P38DRAFT_2901190</name>
</gene>
<keyword evidence="1" id="KW-0539">Nucleus</keyword>
<dbReference type="Gene3D" id="4.10.240.10">
    <property type="entry name" value="Zn(2)-C6 fungal-type DNA-binding domain"/>
    <property type="match status" value="1"/>
</dbReference>
<feature type="domain" description="Zn(2)-C6 fungal-type" evidence="3">
    <location>
        <begin position="24"/>
        <end position="58"/>
    </location>
</feature>
<dbReference type="SMART" id="SM00066">
    <property type="entry name" value="GAL4"/>
    <property type="match status" value="1"/>
</dbReference>
<dbReference type="PROSITE" id="PS50048">
    <property type="entry name" value="ZN2_CY6_FUNGAL_2"/>
    <property type="match status" value="1"/>
</dbReference>
<evidence type="ECO:0000256" key="2">
    <source>
        <dbReference type="SAM" id="MobiDB-lite"/>
    </source>
</evidence>
<evidence type="ECO:0000313" key="4">
    <source>
        <dbReference type="EMBL" id="KAK7039656.1"/>
    </source>
</evidence>
<evidence type="ECO:0000313" key="5">
    <source>
        <dbReference type="Proteomes" id="UP001362999"/>
    </source>
</evidence>
<dbReference type="AlphaFoldDB" id="A0AAW0CKG4"/>
<evidence type="ECO:0000259" key="3">
    <source>
        <dbReference type="PROSITE" id="PS50048"/>
    </source>
</evidence>
<feature type="region of interest" description="Disordered" evidence="2">
    <location>
        <begin position="67"/>
        <end position="106"/>
    </location>
</feature>
<proteinExistence type="predicted"/>
<comment type="caution">
    <text evidence="4">The sequence shown here is derived from an EMBL/GenBank/DDBJ whole genome shotgun (WGS) entry which is preliminary data.</text>
</comment>
<dbReference type="PANTHER" id="PTHR31668">
    <property type="entry name" value="GLUCOSE TRANSPORT TRANSCRIPTION REGULATOR RGT1-RELATED-RELATED"/>
    <property type="match status" value="1"/>
</dbReference>
<dbReference type="Pfam" id="PF00172">
    <property type="entry name" value="Zn_clus"/>
    <property type="match status" value="1"/>
</dbReference>
<sequence>MSQHDALPNLGLELFTKRRRVNIACVHCRRRKVKCSTSDASPSAPCGRCSKMGLSCTYVPVAAQYGDSSSPVGEKGEFSKLRRSSTSSPTAHFRETHLNSPNLPIYNERRSSATKDEPVEIQLPPFEHGFADDLFNSNLPDSTSWDFPHALQPACSSPPFLPNYIPNQPYGADCRPHLSSYPVDPRCLPSPLDLYHGSSIYSSPSSNDNGWQRGIGLPVSNF</sequence>
<name>A0AAW0CKG4_9AGAR</name>